<organism evidence="2 3">
    <name type="scientific">Tolypocladium ophioglossoides (strain CBS 100239)</name>
    <name type="common">Snaketongue truffleclub</name>
    <name type="synonym">Elaphocordyceps ophioglossoides</name>
    <dbReference type="NCBI Taxonomy" id="1163406"/>
    <lineage>
        <taxon>Eukaryota</taxon>
        <taxon>Fungi</taxon>
        <taxon>Dikarya</taxon>
        <taxon>Ascomycota</taxon>
        <taxon>Pezizomycotina</taxon>
        <taxon>Sordariomycetes</taxon>
        <taxon>Hypocreomycetidae</taxon>
        <taxon>Hypocreales</taxon>
        <taxon>Ophiocordycipitaceae</taxon>
        <taxon>Tolypocladium</taxon>
    </lineage>
</organism>
<dbReference type="InterPro" id="IPR036291">
    <property type="entry name" value="NAD(P)-bd_dom_sf"/>
</dbReference>
<dbReference type="OrthoDB" id="542013at2759"/>
<dbReference type="InterPro" id="IPR002347">
    <property type="entry name" value="SDR_fam"/>
</dbReference>
<dbReference type="GO" id="GO:0016491">
    <property type="term" value="F:oxidoreductase activity"/>
    <property type="evidence" value="ECO:0007669"/>
    <property type="project" value="UniProtKB-KW"/>
</dbReference>
<evidence type="ECO:0000256" key="1">
    <source>
        <dbReference type="ARBA" id="ARBA00023002"/>
    </source>
</evidence>
<dbReference type="EMBL" id="LFRF01000029">
    <property type="protein sequence ID" value="KND88076.1"/>
    <property type="molecule type" value="Genomic_DNA"/>
</dbReference>
<evidence type="ECO:0000313" key="3">
    <source>
        <dbReference type="Proteomes" id="UP000036947"/>
    </source>
</evidence>
<reference evidence="2 3" key="1">
    <citation type="journal article" date="2015" name="BMC Genomics">
        <title>The genome of the truffle-parasite Tolypocladium ophioglossoides and the evolution of antifungal peptaibiotics.</title>
        <authorList>
            <person name="Quandt C.A."/>
            <person name="Bushley K.E."/>
            <person name="Spatafora J.W."/>
        </authorList>
    </citation>
    <scope>NUCLEOTIDE SEQUENCE [LARGE SCALE GENOMIC DNA]</scope>
    <source>
        <strain evidence="2 3">CBS 100239</strain>
    </source>
</reference>
<name>A0A0L0N224_TOLOC</name>
<protein>
    <submittedName>
        <fullName evidence="2">WW domain-containing oxidoreductase</fullName>
    </submittedName>
</protein>
<dbReference type="Proteomes" id="UP000036947">
    <property type="component" value="Unassembled WGS sequence"/>
</dbReference>
<comment type="caution">
    <text evidence="2">The sequence shown here is derived from an EMBL/GenBank/DDBJ whole genome shotgun (WGS) entry which is preliminary data.</text>
</comment>
<sequence length="431" mass="47927">MYCILLLGYPSTNTSKQVRPTRRWCISQRCVIRKVPEPTLFLYTHTRPFPTVEKPLFEVSDFYRDRFAPHFHRTLELLPIPATNHLVMPPQFDVTPEKEGSISNFFYRQLSFTPDVVSGVSLAGKTAIVTGSNTGIGLEVSRQFLDLGVGRLILAVRNEDKGKAAAAGLSVGRDLKGSSIEVWKLDLDSYESVVAFADRAETLDRLDIAVLNAALVLTKHELNENTGHDETIQVNYLSTALLMALLVPVAKAKRANQDGPTRITLTSSDVCAWTSFKEKKSVPLFPEFDKPGNVNLADRMMVSKLLGQFFLAELAKRVPSSVAVINCATPGMVHDSEFNRQVDLTLAGKIAKVFMRRIGYTSPVGARHITDAAVKHGEETHGQYLSTQKLKPMAPIIYTDEGKKISEQLWKETMAELSFAKIEDLINEMSK</sequence>
<dbReference type="STRING" id="1163406.A0A0L0N224"/>
<keyword evidence="1" id="KW-0560">Oxidoreductase</keyword>
<dbReference type="Pfam" id="PF00106">
    <property type="entry name" value="adh_short"/>
    <property type="match status" value="1"/>
</dbReference>
<dbReference type="PANTHER" id="PTHR43157:SF31">
    <property type="entry name" value="PHOSPHATIDYLINOSITOL-GLYCAN BIOSYNTHESIS CLASS F PROTEIN"/>
    <property type="match status" value="1"/>
</dbReference>
<dbReference type="PANTHER" id="PTHR43157">
    <property type="entry name" value="PHOSPHATIDYLINOSITOL-GLYCAN BIOSYNTHESIS CLASS F PROTEIN-RELATED"/>
    <property type="match status" value="1"/>
</dbReference>
<dbReference type="SUPFAM" id="SSF51735">
    <property type="entry name" value="NAD(P)-binding Rossmann-fold domains"/>
    <property type="match status" value="1"/>
</dbReference>
<keyword evidence="3" id="KW-1185">Reference proteome</keyword>
<accession>A0A0L0N224</accession>
<dbReference type="Gene3D" id="3.40.50.720">
    <property type="entry name" value="NAD(P)-binding Rossmann-like Domain"/>
    <property type="match status" value="1"/>
</dbReference>
<dbReference type="AlphaFoldDB" id="A0A0L0N224"/>
<evidence type="ECO:0000313" key="2">
    <source>
        <dbReference type="EMBL" id="KND88076.1"/>
    </source>
</evidence>
<gene>
    <name evidence="2" type="ORF">TOPH_07303</name>
</gene>
<proteinExistence type="predicted"/>